<evidence type="ECO:0000256" key="7">
    <source>
        <dbReference type="PIRNR" id="PIRNR016262"/>
    </source>
</evidence>
<keyword evidence="2 6" id="KW-0963">Cytoplasm</keyword>
<reference evidence="12 13" key="1">
    <citation type="submission" date="2015-11" db="EMBL/GenBank/DDBJ databases">
        <title>Genomic analysis of 38 Legionella species identifies large and diverse effector repertoires.</title>
        <authorList>
            <person name="Burstein D."/>
            <person name="Amaro F."/>
            <person name="Zusman T."/>
            <person name="Lifshitz Z."/>
            <person name="Cohen O."/>
            <person name="Gilbert J.A."/>
            <person name="Pupko T."/>
            <person name="Shuman H.A."/>
            <person name="Segal G."/>
        </authorList>
    </citation>
    <scope>NUCLEOTIDE SEQUENCE [LARGE SCALE GENOMIC DNA]</scope>
    <source>
        <strain evidence="12 13">Mt.St.Helens-4</strain>
    </source>
</reference>
<evidence type="ECO:0000256" key="10">
    <source>
        <dbReference type="PIRSR" id="PIRSR016262-3"/>
    </source>
</evidence>
<dbReference type="RefSeq" id="WP_027269930.1">
    <property type="nucleotide sequence ID" value="NZ_CAAAJE010000005.1"/>
</dbReference>
<comment type="miscellaneous">
    <text evidence="6">In the reaction, the free carboxyl group of octanoic acid is attached via an amide linkage to the epsilon-amino group of a specific lysine residue of lipoyl domains of lipoate-dependent enzymes.</text>
</comment>
<dbReference type="HAMAP" id="MF_00013">
    <property type="entry name" value="LipB"/>
    <property type="match status" value="1"/>
</dbReference>
<dbReference type="PIRSF" id="PIRSF016262">
    <property type="entry name" value="LPLase"/>
    <property type="match status" value="1"/>
</dbReference>
<evidence type="ECO:0000256" key="5">
    <source>
        <dbReference type="ARBA" id="ARBA00024732"/>
    </source>
</evidence>
<dbReference type="Proteomes" id="UP000054621">
    <property type="component" value="Unassembled WGS sequence"/>
</dbReference>
<dbReference type="GO" id="GO:0009249">
    <property type="term" value="P:protein lipoylation"/>
    <property type="evidence" value="ECO:0007669"/>
    <property type="project" value="InterPro"/>
</dbReference>
<dbReference type="InterPro" id="IPR020605">
    <property type="entry name" value="Octanoyltransferase_CS"/>
</dbReference>
<comment type="function">
    <text evidence="5 6 7">Catalyzes the transfer of endogenously produced octanoic acid from octanoyl-acyl-carrier-protein onto the lipoyl domains of lipoate-dependent enzymes. Lipoyl-ACP can also act as a substrate although octanoyl-ACP is likely to be the physiological substrate.</text>
</comment>
<gene>
    <name evidence="12" type="primary">lssX</name>
    <name evidence="6" type="synonym">lipB</name>
    <name evidence="12" type="ORF">Lsai_0317</name>
</gene>
<dbReference type="EMBL" id="LNYV01000003">
    <property type="protein sequence ID" value="KTD60207.1"/>
    <property type="molecule type" value="Genomic_DNA"/>
</dbReference>
<feature type="active site" description="Acyl-thioester intermediate" evidence="6 8">
    <location>
        <position position="164"/>
    </location>
</feature>
<keyword evidence="3 6" id="KW-0808">Transferase</keyword>
<dbReference type="NCBIfam" id="NF010922">
    <property type="entry name" value="PRK14342.1"/>
    <property type="match status" value="1"/>
</dbReference>
<dbReference type="GO" id="GO:0005737">
    <property type="term" value="C:cytoplasm"/>
    <property type="evidence" value="ECO:0007669"/>
    <property type="project" value="UniProtKB-SubCell"/>
</dbReference>
<dbReference type="PANTHER" id="PTHR10993:SF7">
    <property type="entry name" value="LIPOYLTRANSFERASE 2, MITOCHONDRIAL-RELATED"/>
    <property type="match status" value="1"/>
</dbReference>
<dbReference type="InterPro" id="IPR004143">
    <property type="entry name" value="BPL_LPL_catalytic"/>
</dbReference>
<evidence type="ECO:0000256" key="8">
    <source>
        <dbReference type="PIRSR" id="PIRSR016262-1"/>
    </source>
</evidence>
<feature type="domain" description="BPL/LPL catalytic" evidence="11">
    <location>
        <begin position="27"/>
        <end position="200"/>
    </location>
</feature>
<keyword evidence="4 6" id="KW-0012">Acyltransferase</keyword>
<comment type="caution">
    <text evidence="12">The sequence shown here is derived from an EMBL/GenBank/DDBJ whole genome shotgun (WGS) entry which is preliminary data.</text>
</comment>
<dbReference type="CDD" id="cd16444">
    <property type="entry name" value="LipB"/>
    <property type="match status" value="1"/>
</dbReference>
<accession>A0A0W0YTY7</accession>
<sequence>MKIRQLGIQNYDDVWLQMKEFTQSRQTNTEDELWLLEHFSIYTQGQAGKPEHILNPANIPIIQSDRGGQVTYHGPGQLVAYVLMDLRRKNLGIRSLVSKLEQILILVLEQYEIEGSIRCGAPGVYVKEQKIASIGLRVKNGCTYHGIALNVNMNLKPFLGINPCGFEKMEMTQISHFYPKVQLDEVNQRFVQFFLQQFYS</sequence>
<dbReference type="eggNOG" id="COG0321">
    <property type="taxonomic scope" value="Bacteria"/>
</dbReference>
<protein>
    <recommendedName>
        <fullName evidence="6 7">Octanoyltransferase</fullName>
        <ecNumber evidence="6 7">2.3.1.181</ecNumber>
    </recommendedName>
    <alternativeName>
        <fullName evidence="6">Lipoate-protein ligase B</fullName>
    </alternativeName>
    <alternativeName>
        <fullName evidence="6">Lipoyl/octanoyl transferase</fullName>
    </alternativeName>
    <alternativeName>
        <fullName evidence="6">Octanoyl-[acyl-carrier-protein]-protein N-octanoyltransferase</fullName>
    </alternativeName>
</protein>
<dbReference type="FunFam" id="3.30.930.10:FF:000020">
    <property type="entry name" value="Octanoyltransferase"/>
    <property type="match status" value="1"/>
</dbReference>
<dbReference type="PROSITE" id="PS51733">
    <property type="entry name" value="BPL_LPL_CATALYTIC"/>
    <property type="match status" value="1"/>
</dbReference>
<feature type="binding site" evidence="6 9">
    <location>
        <begin position="133"/>
        <end position="135"/>
    </location>
    <ligand>
        <name>substrate</name>
    </ligand>
</feature>
<proteinExistence type="inferred from homology"/>
<dbReference type="Pfam" id="PF21948">
    <property type="entry name" value="LplA-B_cat"/>
    <property type="match status" value="1"/>
</dbReference>
<comment type="similarity">
    <text evidence="6 7">Belongs to the LipB family.</text>
</comment>
<dbReference type="OrthoDB" id="9787061at2"/>
<evidence type="ECO:0000256" key="3">
    <source>
        <dbReference type="ARBA" id="ARBA00022679"/>
    </source>
</evidence>
<dbReference type="PATRIC" id="fig|28087.4.peg.330"/>
<dbReference type="STRING" id="28087.Lsai_0317"/>
<dbReference type="UniPathway" id="UPA00538">
    <property type="reaction ID" value="UER00592"/>
</dbReference>
<evidence type="ECO:0000256" key="1">
    <source>
        <dbReference type="ARBA" id="ARBA00004821"/>
    </source>
</evidence>
<name>A0A0W0YTY7_9GAMM</name>
<feature type="binding site" evidence="6 9">
    <location>
        <begin position="146"/>
        <end position="148"/>
    </location>
    <ligand>
        <name>substrate</name>
    </ligand>
</feature>
<dbReference type="InterPro" id="IPR000544">
    <property type="entry name" value="Octanoyltransferase"/>
</dbReference>
<evidence type="ECO:0000256" key="2">
    <source>
        <dbReference type="ARBA" id="ARBA00022490"/>
    </source>
</evidence>
<comment type="pathway">
    <text evidence="1 6 7">Protein modification; protein lipoylation via endogenous pathway; protein N(6)-(lipoyl)lysine from octanoyl-[acyl-carrier-protein]: step 1/2.</text>
</comment>
<dbReference type="SUPFAM" id="SSF55681">
    <property type="entry name" value="Class II aaRS and biotin synthetases"/>
    <property type="match status" value="1"/>
</dbReference>
<comment type="subcellular location">
    <subcellularLocation>
        <location evidence="6">Cytoplasm</location>
    </subcellularLocation>
</comment>
<dbReference type="AlphaFoldDB" id="A0A0W0YTY7"/>
<evidence type="ECO:0000256" key="6">
    <source>
        <dbReference type="HAMAP-Rule" id="MF_00013"/>
    </source>
</evidence>
<feature type="site" description="Lowers pKa of active site Cys" evidence="6 10">
    <location>
        <position position="130"/>
    </location>
</feature>
<dbReference type="EC" id="2.3.1.181" evidence="6 7"/>
<evidence type="ECO:0000313" key="13">
    <source>
        <dbReference type="Proteomes" id="UP000054621"/>
    </source>
</evidence>
<evidence type="ECO:0000313" key="12">
    <source>
        <dbReference type="EMBL" id="KTD60207.1"/>
    </source>
</evidence>
<dbReference type="GO" id="GO:0033819">
    <property type="term" value="F:lipoyl(octanoyl) transferase activity"/>
    <property type="evidence" value="ECO:0007669"/>
    <property type="project" value="UniProtKB-EC"/>
</dbReference>
<comment type="catalytic activity">
    <reaction evidence="6 7">
        <text>octanoyl-[ACP] + L-lysyl-[protein] = N(6)-octanoyl-L-lysyl-[protein] + holo-[ACP] + H(+)</text>
        <dbReference type="Rhea" id="RHEA:17665"/>
        <dbReference type="Rhea" id="RHEA-COMP:9636"/>
        <dbReference type="Rhea" id="RHEA-COMP:9685"/>
        <dbReference type="Rhea" id="RHEA-COMP:9752"/>
        <dbReference type="Rhea" id="RHEA-COMP:9928"/>
        <dbReference type="ChEBI" id="CHEBI:15378"/>
        <dbReference type="ChEBI" id="CHEBI:29969"/>
        <dbReference type="ChEBI" id="CHEBI:64479"/>
        <dbReference type="ChEBI" id="CHEBI:78463"/>
        <dbReference type="ChEBI" id="CHEBI:78809"/>
        <dbReference type="EC" id="2.3.1.181"/>
    </reaction>
</comment>
<dbReference type="Gene3D" id="3.30.930.10">
    <property type="entry name" value="Bira Bifunctional Protein, Domain 2"/>
    <property type="match status" value="1"/>
</dbReference>
<evidence type="ECO:0000256" key="4">
    <source>
        <dbReference type="ARBA" id="ARBA00023315"/>
    </source>
</evidence>
<organism evidence="12 13">
    <name type="scientific">Legionella sainthelensi</name>
    <dbReference type="NCBI Taxonomy" id="28087"/>
    <lineage>
        <taxon>Bacteria</taxon>
        <taxon>Pseudomonadati</taxon>
        <taxon>Pseudomonadota</taxon>
        <taxon>Gammaproteobacteria</taxon>
        <taxon>Legionellales</taxon>
        <taxon>Legionellaceae</taxon>
        <taxon>Legionella</taxon>
    </lineage>
</organism>
<feature type="binding site" evidence="6 9">
    <location>
        <begin position="66"/>
        <end position="73"/>
    </location>
    <ligand>
        <name>substrate</name>
    </ligand>
</feature>
<evidence type="ECO:0000256" key="9">
    <source>
        <dbReference type="PIRSR" id="PIRSR016262-2"/>
    </source>
</evidence>
<dbReference type="PROSITE" id="PS01313">
    <property type="entry name" value="LIPB"/>
    <property type="match status" value="1"/>
</dbReference>
<dbReference type="PANTHER" id="PTHR10993">
    <property type="entry name" value="OCTANOYLTRANSFERASE"/>
    <property type="match status" value="1"/>
</dbReference>
<dbReference type="InterPro" id="IPR045864">
    <property type="entry name" value="aa-tRNA-synth_II/BPL/LPL"/>
</dbReference>
<evidence type="ECO:0000259" key="11">
    <source>
        <dbReference type="PROSITE" id="PS51733"/>
    </source>
</evidence>
<dbReference type="NCBIfam" id="TIGR00214">
    <property type="entry name" value="lipB"/>
    <property type="match status" value="1"/>
</dbReference>